<proteinExistence type="predicted"/>
<protein>
    <submittedName>
        <fullName evidence="2">Uncharacterized protein</fullName>
    </submittedName>
</protein>
<dbReference type="Proteomes" id="UP000002372">
    <property type="component" value="Chromosome"/>
</dbReference>
<organism evidence="2 4">
    <name type="scientific">Thiomonas arsenitoxydans (strain DSM 22701 / CIP 110005 / 3As)</name>
    <dbReference type="NCBI Taxonomy" id="426114"/>
    <lineage>
        <taxon>Bacteria</taxon>
        <taxon>Pseudomonadati</taxon>
        <taxon>Pseudomonadota</taxon>
        <taxon>Betaproteobacteria</taxon>
        <taxon>Burkholderiales</taxon>
        <taxon>Thiomonas</taxon>
    </lineage>
</organism>
<reference key="1">
    <citation type="submission" date="2009-07" db="EMBL/GenBank/DDBJ databases">
        <authorList>
            <person name="Genoscope - CEA"/>
        </authorList>
    </citation>
    <scope>NUCLEOTIDE SEQUENCE</scope>
    <source>
        <strain>3As</strain>
    </source>
</reference>
<dbReference type="EMBL" id="FP475956">
    <property type="protein sequence ID" value="CAZ87905.1"/>
    <property type="molecule type" value="Genomic_DNA"/>
</dbReference>
<evidence type="ECO:0000313" key="3">
    <source>
        <dbReference type="EMBL" id="CQR26565.1"/>
    </source>
</evidence>
<evidence type="ECO:0000313" key="5">
    <source>
        <dbReference type="Proteomes" id="UP000078599"/>
    </source>
</evidence>
<dbReference type="Proteomes" id="UP000078599">
    <property type="component" value="Unassembled WGS sequence"/>
</dbReference>
<reference evidence="4" key="2">
    <citation type="journal article" date="2010" name="PLoS Genet.">
        <title>Structure, function, and evolution of the Thiomonas spp. genome.</title>
        <authorList>
            <person name="Arsene-Ploetze F."/>
            <person name="Koechler S."/>
            <person name="Marchal M."/>
            <person name="Coppee J.Y."/>
            <person name="Chandler M."/>
            <person name="Bonnefoy V."/>
            <person name="Brochier-Armanet C."/>
            <person name="Barakat M."/>
            <person name="Barbe V."/>
            <person name="Battaglia-Brunet F."/>
            <person name="Bruneel O."/>
            <person name="Bryan C.G."/>
            <person name="Cleiss-Arnold J."/>
            <person name="Cruveiller S."/>
            <person name="Erhardt M."/>
            <person name="Heinrich-Salmeron A."/>
            <person name="Hommais F."/>
            <person name="Joulian C."/>
            <person name="Krin E."/>
            <person name="Lieutaud A."/>
            <person name="Lievremont D."/>
            <person name="Michel C."/>
            <person name="Muller D."/>
            <person name="Ortet P."/>
            <person name="Proux C."/>
            <person name="Siguier P."/>
            <person name="Roche D."/>
            <person name="Rouy Z."/>
            <person name="Salvignol G."/>
            <person name="Slyemi D."/>
            <person name="Talla E."/>
            <person name="Weiss S."/>
            <person name="Weissenbach J."/>
            <person name="Medigue C."/>
            <person name="Bertin P.N."/>
        </authorList>
    </citation>
    <scope>NUCLEOTIDE SEQUENCE [LARGE SCALE GENOMIC DNA]</scope>
    <source>
        <strain evidence="4">DSM 22701 / CIP 110005 / 3As</strain>
    </source>
</reference>
<evidence type="ECO:0000313" key="4">
    <source>
        <dbReference type="Proteomes" id="UP000002372"/>
    </source>
</evidence>
<keyword evidence="5" id="KW-1185">Reference proteome</keyword>
<dbReference type="KEGG" id="thi:THI_1212"/>
<feature type="region of interest" description="Disordered" evidence="1">
    <location>
        <begin position="1"/>
        <end position="23"/>
    </location>
</feature>
<evidence type="ECO:0000256" key="1">
    <source>
        <dbReference type="SAM" id="MobiDB-lite"/>
    </source>
</evidence>
<gene>
    <name evidence="2" type="ordered locus">THI_1212</name>
    <name evidence="3" type="ORF">THICB1_100086</name>
</gene>
<sequence length="23" mass="2549">MKSMNARTSYGGHVLDARKKGQI</sequence>
<reference evidence="2" key="3">
    <citation type="submission" date="2010-07" db="EMBL/GenBank/DDBJ databases">
        <authorList>
            <person name="Genoscope - CEA"/>
        </authorList>
    </citation>
    <scope>NUCLEOTIDE SEQUENCE</scope>
    <source>
        <strain evidence="2">3As</strain>
    </source>
</reference>
<evidence type="ECO:0000313" key="2">
    <source>
        <dbReference type="EMBL" id="CAZ87905.1"/>
    </source>
</evidence>
<dbReference type="AlphaFoldDB" id="D6CPH5"/>
<accession>D6CPH5</accession>
<name>D6CPH5_THIA3</name>
<dbReference type="HOGENOM" id="CLU_3423168_0_0_4"/>
<reference evidence="3 5" key="4">
    <citation type="submission" date="2015-03" db="EMBL/GenBank/DDBJ databases">
        <authorList>
            <person name="Regsiter A."/>
            <person name="william w."/>
        </authorList>
    </citation>
    <scope>NUCLEOTIDE SEQUENCE [LARGE SCALE GENOMIC DNA]</scope>
    <source>
        <strain evidence="3 5">CB1</strain>
    </source>
</reference>
<dbReference type="EMBL" id="CTRI01000002">
    <property type="protein sequence ID" value="CQR26565.1"/>
    <property type="molecule type" value="Genomic_DNA"/>
</dbReference>